<dbReference type="EMBL" id="QJKJ01003098">
    <property type="protein sequence ID" value="RDX99982.1"/>
    <property type="molecule type" value="Genomic_DNA"/>
</dbReference>
<accession>A0A371HB17</accession>
<protein>
    <submittedName>
        <fullName evidence="2">Uncharacterized protein</fullName>
    </submittedName>
</protein>
<dbReference type="AlphaFoldDB" id="A0A371HB17"/>
<dbReference type="Proteomes" id="UP000257109">
    <property type="component" value="Unassembled WGS sequence"/>
</dbReference>
<sequence length="215" mass="23767">MSETKGSGTGGVEGVGELQAESELAFSTLHVGGVQGVGSFRPNWSLPSQLKFRTKDHNIKTSCEIDLRAKFNIFNRACLVEMGMTITQPDIASAVQQTAIEVSGKRYLAFPVIQRLDFNGKKCINIISSEKIDARIEYSPSQINPPIHSVQSSSLHLTRLTCLQEVNISPNHQYQRSLPHHHLSHSGGDPIDPNQLLPEHQQRPESLLESTYAEV</sequence>
<keyword evidence="3" id="KW-1185">Reference proteome</keyword>
<name>A0A371HB17_MUCPR</name>
<organism evidence="2 3">
    <name type="scientific">Mucuna pruriens</name>
    <name type="common">Velvet bean</name>
    <name type="synonym">Dolichos pruriens</name>
    <dbReference type="NCBI Taxonomy" id="157652"/>
    <lineage>
        <taxon>Eukaryota</taxon>
        <taxon>Viridiplantae</taxon>
        <taxon>Streptophyta</taxon>
        <taxon>Embryophyta</taxon>
        <taxon>Tracheophyta</taxon>
        <taxon>Spermatophyta</taxon>
        <taxon>Magnoliopsida</taxon>
        <taxon>eudicotyledons</taxon>
        <taxon>Gunneridae</taxon>
        <taxon>Pentapetalae</taxon>
        <taxon>rosids</taxon>
        <taxon>fabids</taxon>
        <taxon>Fabales</taxon>
        <taxon>Fabaceae</taxon>
        <taxon>Papilionoideae</taxon>
        <taxon>50 kb inversion clade</taxon>
        <taxon>NPAAA clade</taxon>
        <taxon>indigoferoid/millettioid clade</taxon>
        <taxon>Phaseoleae</taxon>
        <taxon>Mucuna</taxon>
    </lineage>
</organism>
<reference evidence="2" key="1">
    <citation type="submission" date="2018-05" db="EMBL/GenBank/DDBJ databases">
        <title>Draft genome of Mucuna pruriens seed.</title>
        <authorList>
            <person name="Nnadi N.E."/>
            <person name="Vos R."/>
            <person name="Hasami M.H."/>
            <person name="Devisetty U.K."/>
            <person name="Aguiy J.C."/>
        </authorList>
    </citation>
    <scope>NUCLEOTIDE SEQUENCE [LARGE SCALE GENOMIC DNA]</scope>
    <source>
        <strain evidence="2">JCA_2017</strain>
    </source>
</reference>
<feature type="non-terminal residue" evidence="2">
    <location>
        <position position="1"/>
    </location>
</feature>
<evidence type="ECO:0000313" key="2">
    <source>
        <dbReference type="EMBL" id="RDX99982.1"/>
    </source>
</evidence>
<feature type="region of interest" description="Disordered" evidence="1">
    <location>
        <begin position="177"/>
        <end position="197"/>
    </location>
</feature>
<evidence type="ECO:0000256" key="1">
    <source>
        <dbReference type="SAM" id="MobiDB-lite"/>
    </source>
</evidence>
<proteinExistence type="predicted"/>
<comment type="caution">
    <text evidence="2">The sequence shown here is derived from an EMBL/GenBank/DDBJ whole genome shotgun (WGS) entry which is preliminary data.</text>
</comment>
<evidence type="ECO:0000313" key="3">
    <source>
        <dbReference type="Proteomes" id="UP000257109"/>
    </source>
</evidence>
<gene>
    <name evidence="2" type="ORF">CR513_16887</name>
</gene>